<keyword evidence="2" id="KW-0819">tRNA processing</keyword>
<keyword evidence="6" id="KW-1185">Reference proteome</keyword>
<evidence type="ECO:0000313" key="5">
    <source>
        <dbReference type="EMBL" id="GMG17304.1"/>
    </source>
</evidence>
<dbReference type="GO" id="GO:1990481">
    <property type="term" value="P:mRNA pseudouridine synthesis"/>
    <property type="evidence" value="ECO:0007669"/>
    <property type="project" value="TreeGrafter"/>
</dbReference>
<name>A0A9W6YPH9_9STRA</name>
<dbReference type="PANTHER" id="PTHR11142">
    <property type="entry name" value="PSEUDOURIDYLATE SYNTHASE"/>
    <property type="match status" value="1"/>
</dbReference>
<comment type="catalytic activity">
    <reaction evidence="4">
        <text>a uridine in tRNA = a pseudouridine in tRNA</text>
        <dbReference type="Rhea" id="RHEA:54572"/>
        <dbReference type="Rhea" id="RHEA-COMP:13339"/>
        <dbReference type="Rhea" id="RHEA-COMP:13934"/>
        <dbReference type="ChEBI" id="CHEBI:65314"/>
        <dbReference type="ChEBI" id="CHEBI:65315"/>
    </reaction>
</comment>
<dbReference type="GO" id="GO:0005634">
    <property type="term" value="C:nucleus"/>
    <property type="evidence" value="ECO:0007669"/>
    <property type="project" value="TreeGrafter"/>
</dbReference>
<dbReference type="FunFam" id="3.30.70.580:FF:000002">
    <property type="entry name" value="tRNA pseudouridine synthase"/>
    <property type="match status" value="1"/>
</dbReference>
<dbReference type="Proteomes" id="UP001165121">
    <property type="component" value="Unassembled WGS sequence"/>
</dbReference>
<comment type="caution">
    <text evidence="5">The sequence shown here is derived from an EMBL/GenBank/DDBJ whole genome shotgun (WGS) entry which is preliminary data.</text>
</comment>
<comment type="similarity">
    <text evidence="1">Belongs to the tRNA pseudouridine synthase TruA family.</text>
</comment>
<gene>
    <name evidence="5" type="ORF">Pfra01_003010100</name>
</gene>
<dbReference type="GO" id="GO:0031119">
    <property type="term" value="P:tRNA pseudouridine synthesis"/>
    <property type="evidence" value="ECO:0007669"/>
    <property type="project" value="TreeGrafter"/>
</dbReference>
<accession>A0A9W6YPH9</accession>
<reference evidence="5" key="1">
    <citation type="submission" date="2023-04" db="EMBL/GenBank/DDBJ databases">
        <title>Phytophthora fragariaefolia NBRC 109709.</title>
        <authorList>
            <person name="Ichikawa N."/>
            <person name="Sato H."/>
            <person name="Tonouchi N."/>
        </authorList>
    </citation>
    <scope>NUCLEOTIDE SEQUENCE</scope>
    <source>
        <strain evidence="5">NBRC 109709</strain>
    </source>
</reference>
<evidence type="ECO:0000256" key="3">
    <source>
        <dbReference type="ARBA" id="ARBA00023235"/>
    </source>
</evidence>
<evidence type="ECO:0000256" key="1">
    <source>
        <dbReference type="ARBA" id="ARBA00009375"/>
    </source>
</evidence>
<evidence type="ECO:0000256" key="2">
    <source>
        <dbReference type="ARBA" id="ARBA00022694"/>
    </source>
</evidence>
<dbReference type="GO" id="GO:0003723">
    <property type="term" value="F:RNA binding"/>
    <property type="evidence" value="ECO:0007669"/>
    <property type="project" value="InterPro"/>
</dbReference>
<sequence length="130" mass="14015">MMLTRLAAVRRPALRGCFRRGLAAISGVDGGSVSGRRWADAPAPAKLVKRKVAIVSGYMGTGYHGLQLNENVETIEDEIRRAIFQAGAMRESNFEDLGKIDWARSSRTDKGVHASCIVVRAAAAAAMVEE</sequence>
<dbReference type="EMBL" id="BSXT01018997">
    <property type="protein sequence ID" value="GMG17304.1"/>
    <property type="molecule type" value="Genomic_DNA"/>
</dbReference>
<evidence type="ECO:0000313" key="6">
    <source>
        <dbReference type="Proteomes" id="UP001165121"/>
    </source>
</evidence>
<dbReference type="InterPro" id="IPR001406">
    <property type="entry name" value="PsdUridine_synth_TruA"/>
</dbReference>
<proteinExistence type="inferred from homology"/>
<dbReference type="PANTHER" id="PTHR11142:SF4">
    <property type="entry name" value="PSEUDOURIDYLATE SYNTHASE 1 HOMOLOG"/>
    <property type="match status" value="1"/>
</dbReference>
<organism evidence="5 6">
    <name type="scientific">Phytophthora fragariaefolia</name>
    <dbReference type="NCBI Taxonomy" id="1490495"/>
    <lineage>
        <taxon>Eukaryota</taxon>
        <taxon>Sar</taxon>
        <taxon>Stramenopiles</taxon>
        <taxon>Oomycota</taxon>
        <taxon>Peronosporomycetes</taxon>
        <taxon>Peronosporales</taxon>
        <taxon>Peronosporaceae</taxon>
        <taxon>Phytophthora</taxon>
    </lineage>
</organism>
<dbReference type="AlphaFoldDB" id="A0A9W6YPH9"/>
<dbReference type="InterPro" id="IPR020103">
    <property type="entry name" value="PsdUridine_synth_cat_dom_sf"/>
</dbReference>
<protein>
    <submittedName>
        <fullName evidence="5">Unnamed protein product</fullName>
    </submittedName>
</protein>
<dbReference type="OrthoDB" id="10256309at2759"/>
<dbReference type="Gene3D" id="3.30.70.580">
    <property type="entry name" value="Pseudouridine synthase I, catalytic domain, N-terminal subdomain"/>
    <property type="match status" value="1"/>
</dbReference>
<keyword evidence="3" id="KW-0413">Isomerase</keyword>
<dbReference type="SUPFAM" id="SSF55120">
    <property type="entry name" value="Pseudouridine synthase"/>
    <property type="match status" value="1"/>
</dbReference>
<dbReference type="GO" id="GO:0009982">
    <property type="term" value="F:pseudouridine synthase activity"/>
    <property type="evidence" value="ECO:0007669"/>
    <property type="project" value="InterPro"/>
</dbReference>
<evidence type="ECO:0000256" key="4">
    <source>
        <dbReference type="ARBA" id="ARBA00036943"/>
    </source>
</evidence>
<dbReference type="InterPro" id="IPR020094">
    <property type="entry name" value="TruA/RsuA/RluB/E/F_N"/>
</dbReference>